<comment type="caution">
    <text evidence="2">The sequence shown here is derived from an EMBL/GenBank/DDBJ whole genome shotgun (WGS) entry which is preliminary data.</text>
</comment>
<dbReference type="RefSeq" id="WP_141955748.1">
    <property type="nucleotide sequence ID" value="NZ_VFOZ01000001.1"/>
</dbReference>
<organism evidence="2 3">
    <name type="scientific">Actinoallomurus bryophytorum</name>
    <dbReference type="NCBI Taxonomy" id="1490222"/>
    <lineage>
        <taxon>Bacteria</taxon>
        <taxon>Bacillati</taxon>
        <taxon>Actinomycetota</taxon>
        <taxon>Actinomycetes</taxon>
        <taxon>Streptosporangiales</taxon>
        <taxon>Thermomonosporaceae</taxon>
        <taxon>Actinoallomurus</taxon>
    </lineage>
</organism>
<evidence type="ECO:0000256" key="1">
    <source>
        <dbReference type="SAM" id="Phobius"/>
    </source>
</evidence>
<sequence length="63" mass="6454">MQGLDRRLGNGGGCTALITVMVAGPALVLAWSFVAAHAMALWLLALAEAAAAHLVKVVRTLQG</sequence>
<evidence type="ECO:0000313" key="3">
    <source>
        <dbReference type="Proteomes" id="UP000316096"/>
    </source>
</evidence>
<evidence type="ECO:0000313" key="2">
    <source>
        <dbReference type="EMBL" id="TQL96958.1"/>
    </source>
</evidence>
<proteinExistence type="predicted"/>
<feature type="transmembrane region" description="Helical" evidence="1">
    <location>
        <begin position="39"/>
        <end position="58"/>
    </location>
</feature>
<name>A0A543CIP0_9ACTN</name>
<dbReference type="AlphaFoldDB" id="A0A543CIP0"/>
<keyword evidence="1" id="KW-1133">Transmembrane helix</keyword>
<accession>A0A543CIP0</accession>
<keyword evidence="1" id="KW-0812">Transmembrane</keyword>
<gene>
    <name evidence="2" type="ORF">FB559_2512</name>
</gene>
<keyword evidence="1" id="KW-0472">Membrane</keyword>
<protein>
    <submittedName>
        <fullName evidence="2">Uncharacterized protein</fullName>
    </submittedName>
</protein>
<dbReference type="Proteomes" id="UP000316096">
    <property type="component" value="Unassembled WGS sequence"/>
</dbReference>
<reference evidence="2 3" key="1">
    <citation type="submission" date="2019-06" db="EMBL/GenBank/DDBJ databases">
        <title>Sequencing the genomes of 1000 actinobacteria strains.</title>
        <authorList>
            <person name="Klenk H.-P."/>
        </authorList>
    </citation>
    <scope>NUCLEOTIDE SEQUENCE [LARGE SCALE GENOMIC DNA]</scope>
    <source>
        <strain evidence="2 3">DSM 102200</strain>
    </source>
</reference>
<keyword evidence="3" id="KW-1185">Reference proteome</keyword>
<feature type="transmembrane region" description="Helical" evidence="1">
    <location>
        <begin position="12"/>
        <end position="33"/>
    </location>
</feature>
<dbReference type="EMBL" id="VFOZ01000001">
    <property type="protein sequence ID" value="TQL96958.1"/>
    <property type="molecule type" value="Genomic_DNA"/>
</dbReference>